<dbReference type="Proteomes" id="UP001501170">
    <property type="component" value="Unassembled WGS sequence"/>
</dbReference>
<dbReference type="Pfam" id="PF13828">
    <property type="entry name" value="DUF4190"/>
    <property type="match status" value="1"/>
</dbReference>
<accession>A0ABN3H2I0</accession>
<evidence type="ECO:0000313" key="4">
    <source>
        <dbReference type="Proteomes" id="UP001501170"/>
    </source>
</evidence>
<dbReference type="InterPro" id="IPR025241">
    <property type="entry name" value="DUF4190"/>
</dbReference>
<keyword evidence="1" id="KW-0812">Transmembrane</keyword>
<dbReference type="EMBL" id="BAAARB010000002">
    <property type="protein sequence ID" value="GAA2367444.1"/>
    <property type="molecule type" value="Genomic_DNA"/>
</dbReference>
<organism evidence="3 4">
    <name type="scientific">Gordonia cholesterolivorans</name>
    <dbReference type="NCBI Taxonomy" id="559625"/>
    <lineage>
        <taxon>Bacteria</taxon>
        <taxon>Bacillati</taxon>
        <taxon>Actinomycetota</taxon>
        <taxon>Actinomycetes</taxon>
        <taxon>Mycobacteriales</taxon>
        <taxon>Gordoniaceae</taxon>
        <taxon>Gordonia</taxon>
    </lineage>
</organism>
<feature type="transmembrane region" description="Helical" evidence="1">
    <location>
        <begin position="40"/>
        <end position="62"/>
    </location>
</feature>
<protein>
    <recommendedName>
        <fullName evidence="2">DUF4190 domain-containing protein</fullName>
    </recommendedName>
</protein>
<keyword evidence="4" id="KW-1185">Reference proteome</keyword>
<reference evidence="3 4" key="1">
    <citation type="journal article" date="2019" name="Int. J. Syst. Evol. Microbiol.">
        <title>The Global Catalogue of Microorganisms (GCM) 10K type strain sequencing project: providing services to taxonomists for standard genome sequencing and annotation.</title>
        <authorList>
            <consortium name="The Broad Institute Genomics Platform"/>
            <consortium name="The Broad Institute Genome Sequencing Center for Infectious Disease"/>
            <person name="Wu L."/>
            <person name="Ma J."/>
        </authorList>
    </citation>
    <scope>NUCLEOTIDE SEQUENCE [LARGE SCALE GENOMIC DNA]</scope>
    <source>
        <strain evidence="3 4">JCM 16227</strain>
    </source>
</reference>
<gene>
    <name evidence="3" type="ORF">GCM10009855_03370</name>
</gene>
<keyword evidence="1" id="KW-1133">Transmembrane helix</keyword>
<evidence type="ECO:0000256" key="1">
    <source>
        <dbReference type="SAM" id="Phobius"/>
    </source>
</evidence>
<evidence type="ECO:0000259" key="2">
    <source>
        <dbReference type="Pfam" id="PF13828"/>
    </source>
</evidence>
<evidence type="ECO:0000313" key="3">
    <source>
        <dbReference type="EMBL" id="GAA2367444.1"/>
    </source>
</evidence>
<sequence length="64" mass="7229">MIAFVLSAIGLLSPVGIWLGYKTRRQIDAKRQLGREFATAAIIIGWLWIVFVVLGLLAYLWILI</sequence>
<name>A0ABN3H2I0_9ACTN</name>
<keyword evidence="1" id="KW-0472">Membrane</keyword>
<comment type="caution">
    <text evidence="3">The sequence shown here is derived from an EMBL/GenBank/DDBJ whole genome shotgun (WGS) entry which is preliminary data.</text>
</comment>
<feature type="domain" description="DUF4190" evidence="2">
    <location>
        <begin position="2"/>
        <end position="54"/>
    </location>
</feature>
<proteinExistence type="predicted"/>